<reference evidence="3 4" key="1">
    <citation type="journal article" date="2015" name="Genome Announc.">
        <title>Complete Genome Sequence of Methylobacterium aquaticum Strain 22A, Isolated from Racomitrium japonicum Moss.</title>
        <authorList>
            <person name="Tani A."/>
            <person name="Ogura Y."/>
            <person name="Hayashi T."/>
            <person name="Kimbara K."/>
        </authorList>
    </citation>
    <scope>NUCLEOTIDE SEQUENCE [LARGE SCALE GENOMIC DNA]</scope>
    <source>
        <strain evidence="3 4">MA-22A</strain>
        <plasmid evidence="4">Plasmid pMaq22A_1p DNA</plasmid>
    </source>
</reference>
<evidence type="ECO:0000259" key="2">
    <source>
        <dbReference type="Pfam" id="PF07282"/>
    </source>
</evidence>
<dbReference type="AlphaFoldDB" id="A0A0C6G0P0"/>
<protein>
    <submittedName>
        <fullName evidence="3">Transposase, IS605 OrfB family</fullName>
    </submittedName>
</protein>
<accession>A0A0C6G0P0</accession>
<organism evidence="3 4">
    <name type="scientific">Methylobacterium aquaticum</name>
    <dbReference type="NCBI Taxonomy" id="270351"/>
    <lineage>
        <taxon>Bacteria</taxon>
        <taxon>Pseudomonadati</taxon>
        <taxon>Pseudomonadota</taxon>
        <taxon>Alphaproteobacteria</taxon>
        <taxon>Hyphomicrobiales</taxon>
        <taxon>Methylobacteriaceae</taxon>
        <taxon>Methylobacterium</taxon>
    </lineage>
</organism>
<dbReference type="Pfam" id="PF07282">
    <property type="entry name" value="Cas12f1-like_TNB"/>
    <property type="match status" value="1"/>
</dbReference>
<proteinExistence type="predicted"/>
<dbReference type="EMBL" id="AP014705">
    <property type="protein sequence ID" value="BAQ49315.1"/>
    <property type="molecule type" value="Genomic_DNA"/>
</dbReference>
<keyword evidence="3" id="KW-0614">Plasmid</keyword>
<evidence type="ECO:0000313" key="4">
    <source>
        <dbReference type="Proteomes" id="UP000061432"/>
    </source>
</evidence>
<dbReference type="GO" id="GO:0003677">
    <property type="term" value="F:DNA binding"/>
    <property type="evidence" value="ECO:0007669"/>
    <property type="project" value="UniProtKB-KW"/>
</dbReference>
<gene>
    <name evidence="3" type="ORF">Maq22A_1p35400</name>
</gene>
<geneLocation type="plasmid" evidence="4">
    <name>pMaq22A_1p DNA</name>
</geneLocation>
<name>A0A0C6G0P0_9HYPH</name>
<feature type="domain" description="Cas12f1-like TNB" evidence="2">
    <location>
        <begin position="115"/>
        <end position="178"/>
    </location>
</feature>
<reference evidence="4" key="2">
    <citation type="submission" date="2015-01" db="EMBL/GenBank/DDBJ databases">
        <title>Complete genome sequence of Methylobacterium aquaticum strain 22A.</title>
        <authorList>
            <person name="Tani A."/>
            <person name="Ogura Y."/>
            <person name="Hayashi T."/>
        </authorList>
    </citation>
    <scope>NUCLEOTIDE SEQUENCE [LARGE SCALE GENOMIC DNA]</scope>
    <source>
        <strain evidence="4">MA-22A</strain>
        <plasmid evidence="4">Plasmid pMaq22A_1p DNA</plasmid>
    </source>
</reference>
<dbReference type="Proteomes" id="UP000061432">
    <property type="component" value="Plasmid pMaq22A_1p"/>
</dbReference>
<sequence length="215" mass="23344">MTFTRKGRHWYAGFTVETTEVVAVTSPAGEAVGGDLGVEALLTLSTGERIPNARPASRRERERVSARLAREHSLVVLEDLRIRNMIRSAAGTVEEPGTNVRQKRGLNRSILDAGWGKLVQFVRYKAERAGGGLICVDARGTSQECRRCKAVVAKPLSLRWHSCPCGLDEHRDVNSARVLRDRGLAVKAASEGGQPLGDANVGRRAVRRPGTLLAA</sequence>
<dbReference type="KEGG" id="maqu:Maq22A_1p35400"/>
<dbReference type="InterPro" id="IPR010095">
    <property type="entry name" value="Cas12f1-like_TNB"/>
</dbReference>
<dbReference type="PATRIC" id="fig|270351.10.peg.6384"/>
<evidence type="ECO:0000256" key="1">
    <source>
        <dbReference type="ARBA" id="ARBA00023125"/>
    </source>
</evidence>
<evidence type="ECO:0000313" key="3">
    <source>
        <dbReference type="EMBL" id="BAQ49315.1"/>
    </source>
</evidence>
<keyword evidence="1" id="KW-0238">DNA-binding</keyword>